<keyword evidence="5" id="KW-0862">Zinc</keyword>
<reference evidence="7 8" key="1">
    <citation type="submission" date="2017-12" db="EMBL/GenBank/DDBJ databases">
        <title>Sequencing, de novo assembly and annotation of complete genome of a new Thraustochytrid species, strain FCC1311.</title>
        <authorList>
            <person name="Sedici K."/>
            <person name="Godart F."/>
            <person name="Aiese Cigliano R."/>
            <person name="Sanseverino W."/>
            <person name="Barakat M."/>
            <person name="Ortet P."/>
            <person name="Marechal E."/>
            <person name="Cagnac O."/>
            <person name="Amato A."/>
        </authorList>
    </citation>
    <scope>NUCLEOTIDE SEQUENCE [LARGE SCALE GENOMIC DNA]</scope>
</reference>
<sequence length="365" mass="39860">MSYLGLAAVGALVAAGAFKLRGTTVFDVKYFLYTFPMVGGRVHQARLQSFRNKSKHSSCNGANAATFLDGPEQKIAVRTVPYLSDNYAFLIIDYARDEVAVVDPADARGVVEAVAKESERCGKQLRITDALITHYHADHAGGNVDLCKLVPGVRIFGSSKERNFGVPGTTVGIQDGSVIPFGGLDINVVETPGHTQGHVSFYIPVQPGCETAVIFTGDALFVAGAGRFFEGTGKDAIRSMKFYRSLAPETLVFPGHEYAADNFDYACWLEPENESLAARRDWAHALREQRKPIVPMSLEHELTYNPFLRFDDPALLAALPEARHRAAETENEGDTSTLFTDADPAEVLQTLRDLKDAGVYQNVRA</sequence>
<evidence type="ECO:0000256" key="1">
    <source>
        <dbReference type="ARBA" id="ARBA00001947"/>
    </source>
</evidence>
<dbReference type="PANTHER" id="PTHR11935">
    <property type="entry name" value="BETA LACTAMASE DOMAIN"/>
    <property type="match status" value="1"/>
</dbReference>
<dbReference type="NCBIfam" id="TIGR03413">
    <property type="entry name" value="GSH_gloB"/>
    <property type="match status" value="1"/>
</dbReference>
<dbReference type="CDD" id="cd07723">
    <property type="entry name" value="hydroxyacylglutathione_hydrolase_MBL-fold"/>
    <property type="match status" value="1"/>
</dbReference>
<feature type="domain" description="Metallo-beta-lactamase" evidence="6">
    <location>
        <begin position="85"/>
        <end position="256"/>
    </location>
</feature>
<protein>
    <submittedName>
        <fullName evidence="7">Hydroxyacylglutathione hydrolase, mitochondrial</fullName>
    </submittedName>
</protein>
<dbReference type="HAMAP" id="MF_01374">
    <property type="entry name" value="Glyoxalase_2"/>
    <property type="match status" value="1"/>
</dbReference>
<dbReference type="InterPro" id="IPR017782">
    <property type="entry name" value="Hydroxyacylglutathione_Hdrlase"/>
</dbReference>
<evidence type="ECO:0000313" key="7">
    <source>
        <dbReference type="EMBL" id="GBG32211.1"/>
    </source>
</evidence>
<dbReference type="Pfam" id="PF00753">
    <property type="entry name" value="Lactamase_B"/>
    <property type="match status" value="1"/>
</dbReference>
<dbReference type="InterPro" id="IPR035680">
    <property type="entry name" value="Clx_II_MBL"/>
</dbReference>
<dbReference type="InterPro" id="IPR032282">
    <property type="entry name" value="HAGH_C"/>
</dbReference>
<dbReference type="AlphaFoldDB" id="A0A2R5GUY9"/>
<evidence type="ECO:0000256" key="5">
    <source>
        <dbReference type="ARBA" id="ARBA00022833"/>
    </source>
</evidence>
<comment type="caution">
    <text evidence="7">The sequence shown here is derived from an EMBL/GenBank/DDBJ whole genome shotgun (WGS) entry which is preliminary data.</text>
</comment>
<evidence type="ECO:0000256" key="3">
    <source>
        <dbReference type="ARBA" id="ARBA00022723"/>
    </source>
</evidence>
<proteinExistence type="inferred from homology"/>
<dbReference type="PANTHER" id="PTHR11935:SF7">
    <property type="entry name" value="HYDROXYACYLGLUTATHIONE HYDROLASE 2, CHLOROPLASTIC-RELATED"/>
    <property type="match status" value="1"/>
</dbReference>
<dbReference type="Proteomes" id="UP000241890">
    <property type="component" value="Unassembled WGS sequence"/>
</dbReference>
<dbReference type="OrthoDB" id="515692at2759"/>
<evidence type="ECO:0000313" key="8">
    <source>
        <dbReference type="Proteomes" id="UP000241890"/>
    </source>
</evidence>
<comment type="similarity">
    <text evidence="2">Belongs to the metallo-beta-lactamase superfamily. Glyoxalase II family.</text>
</comment>
<dbReference type="EMBL" id="BEYU01000116">
    <property type="protein sequence ID" value="GBG32211.1"/>
    <property type="molecule type" value="Genomic_DNA"/>
</dbReference>
<dbReference type="GO" id="GO:0019243">
    <property type="term" value="P:methylglyoxal catabolic process to D-lactate via S-lactoyl-glutathione"/>
    <property type="evidence" value="ECO:0007669"/>
    <property type="project" value="InterPro"/>
</dbReference>
<dbReference type="InterPro" id="IPR036866">
    <property type="entry name" value="RibonucZ/Hydroxyglut_hydro"/>
</dbReference>
<dbReference type="Pfam" id="PF16123">
    <property type="entry name" value="HAGH_C"/>
    <property type="match status" value="1"/>
</dbReference>
<dbReference type="InParanoid" id="A0A2R5GUY9"/>
<comment type="cofactor">
    <cofactor evidence="1">
        <name>Zn(2+)</name>
        <dbReference type="ChEBI" id="CHEBI:29105"/>
    </cofactor>
</comment>
<dbReference type="GO" id="GO:0004416">
    <property type="term" value="F:hydroxyacylglutathione hydrolase activity"/>
    <property type="evidence" value="ECO:0007669"/>
    <property type="project" value="InterPro"/>
</dbReference>
<evidence type="ECO:0000256" key="2">
    <source>
        <dbReference type="ARBA" id="ARBA00006759"/>
    </source>
</evidence>
<accession>A0A2R5GUY9</accession>
<keyword evidence="4 7" id="KW-0378">Hydrolase</keyword>
<dbReference type="SMART" id="SM00849">
    <property type="entry name" value="Lactamase_B"/>
    <property type="match status" value="1"/>
</dbReference>
<dbReference type="GO" id="GO:0046872">
    <property type="term" value="F:metal ion binding"/>
    <property type="evidence" value="ECO:0007669"/>
    <property type="project" value="UniProtKB-KW"/>
</dbReference>
<evidence type="ECO:0000256" key="4">
    <source>
        <dbReference type="ARBA" id="ARBA00022801"/>
    </source>
</evidence>
<gene>
    <name evidence="7" type="ORF">FCC1311_084362</name>
</gene>
<organism evidence="7 8">
    <name type="scientific">Hondaea fermentalgiana</name>
    <dbReference type="NCBI Taxonomy" id="2315210"/>
    <lineage>
        <taxon>Eukaryota</taxon>
        <taxon>Sar</taxon>
        <taxon>Stramenopiles</taxon>
        <taxon>Bigyra</taxon>
        <taxon>Labyrinthulomycetes</taxon>
        <taxon>Thraustochytrida</taxon>
        <taxon>Thraustochytriidae</taxon>
        <taxon>Hondaea</taxon>
    </lineage>
</organism>
<name>A0A2R5GUY9_9STRA</name>
<keyword evidence="3" id="KW-0479">Metal-binding</keyword>
<dbReference type="SUPFAM" id="SSF56281">
    <property type="entry name" value="Metallo-hydrolase/oxidoreductase"/>
    <property type="match status" value="1"/>
</dbReference>
<evidence type="ECO:0000259" key="6">
    <source>
        <dbReference type="SMART" id="SM00849"/>
    </source>
</evidence>
<keyword evidence="8" id="KW-1185">Reference proteome</keyword>
<dbReference type="InterPro" id="IPR001279">
    <property type="entry name" value="Metallo-B-lactamas"/>
</dbReference>
<dbReference type="Gene3D" id="3.60.15.10">
    <property type="entry name" value="Ribonuclease Z/Hydroxyacylglutathione hydrolase-like"/>
    <property type="match status" value="1"/>
</dbReference>